<gene>
    <name evidence="2" type="ORF">Thiowin_02182</name>
</gene>
<reference evidence="2 3" key="1">
    <citation type="journal article" date="2023" name="Microorganisms">
        <title>Thiorhodovibrio frisius and Trv. litoralis spp. nov., Two Novel Members from a Clade of Fastidious Purple Sulfur Bacteria That Exhibit Unique Red-Shifted Light-Harvesting Capabilities.</title>
        <authorList>
            <person name="Methner A."/>
            <person name="Kuzyk S.B."/>
            <person name="Petersen J."/>
            <person name="Bauer S."/>
            <person name="Brinkmann H."/>
            <person name="Sichau K."/>
            <person name="Wanner G."/>
            <person name="Wolf J."/>
            <person name="Neumann-Schaal M."/>
            <person name="Henke P."/>
            <person name="Tank M."/>
            <person name="Sproer C."/>
            <person name="Bunk B."/>
            <person name="Overmann J."/>
        </authorList>
    </citation>
    <scope>NUCLEOTIDE SEQUENCE [LARGE SCALE GENOMIC DNA]</scope>
    <source>
        <strain evidence="2 3">DSM 6702</strain>
    </source>
</reference>
<evidence type="ECO:0000259" key="1">
    <source>
        <dbReference type="PROSITE" id="PS51833"/>
    </source>
</evidence>
<dbReference type="Pfam" id="PF08668">
    <property type="entry name" value="HDOD"/>
    <property type="match status" value="1"/>
</dbReference>
<name>A0ABZ0SAW8_9GAMM</name>
<dbReference type="InterPro" id="IPR013976">
    <property type="entry name" value="HDOD"/>
</dbReference>
<dbReference type="PANTHER" id="PTHR33525">
    <property type="match status" value="1"/>
</dbReference>
<dbReference type="RefSeq" id="WP_328987707.1">
    <property type="nucleotide sequence ID" value="NZ_CP121472.1"/>
</dbReference>
<dbReference type="InterPro" id="IPR052340">
    <property type="entry name" value="RNase_Y/CdgJ"/>
</dbReference>
<dbReference type="Gene3D" id="1.10.3210.10">
    <property type="entry name" value="Hypothetical protein af1432"/>
    <property type="match status" value="1"/>
</dbReference>
<sequence>MTMTPQDLIKETEHLFSLPDVALRVNQLIDEPSTRPADLAEVILYDPALSARLLRLVNSAYYARPCPIETVTQAISLIGFRPLRDLILATFAVEMFRGLPPEKVNMERFWFHGVATGIAARELSKRRGVREGERLFLGGLLHSIGKLVFFSYCADDYAEVLRLIDDERLSVIEAEERVFGFNFADLGAELLRAWRFPESIWKAVAYQLDPDQASDYRLEALIVQGAEQVGGIVQSTAIDGGEALATSASDYLKGLAERLGLPADALDELPGDISLQVVEVFEILVPGASVVY</sequence>
<dbReference type="EMBL" id="CP121472">
    <property type="protein sequence ID" value="WPL17186.1"/>
    <property type="molecule type" value="Genomic_DNA"/>
</dbReference>
<organism evidence="2 3">
    <name type="scientific">Thiorhodovibrio winogradskyi</name>
    <dbReference type="NCBI Taxonomy" id="77007"/>
    <lineage>
        <taxon>Bacteria</taxon>
        <taxon>Pseudomonadati</taxon>
        <taxon>Pseudomonadota</taxon>
        <taxon>Gammaproteobacteria</taxon>
        <taxon>Chromatiales</taxon>
        <taxon>Chromatiaceae</taxon>
        <taxon>Thiorhodovibrio</taxon>
    </lineage>
</organism>
<dbReference type="PANTHER" id="PTHR33525:SF3">
    <property type="entry name" value="RIBONUCLEASE Y"/>
    <property type="match status" value="1"/>
</dbReference>
<proteinExistence type="predicted"/>
<dbReference type="PROSITE" id="PS51833">
    <property type="entry name" value="HDOD"/>
    <property type="match status" value="1"/>
</dbReference>
<dbReference type="SUPFAM" id="SSF109604">
    <property type="entry name" value="HD-domain/PDEase-like"/>
    <property type="match status" value="1"/>
</dbReference>
<feature type="domain" description="HDOD" evidence="1">
    <location>
        <begin position="15"/>
        <end position="210"/>
    </location>
</feature>
<dbReference type="Proteomes" id="UP001432180">
    <property type="component" value="Chromosome"/>
</dbReference>
<evidence type="ECO:0000313" key="2">
    <source>
        <dbReference type="EMBL" id="WPL17186.1"/>
    </source>
</evidence>
<accession>A0ABZ0SAW8</accession>
<evidence type="ECO:0000313" key="3">
    <source>
        <dbReference type="Proteomes" id="UP001432180"/>
    </source>
</evidence>
<protein>
    <submittedName>
        <fullName evidence="2">HDOD domain protein</fullName>
    </submittedName>
</protein>
<keyword evidence="3" id="KW-1185">Reference proteome</keyword>